<reference evidence="1" key="1">
    <citation type="submission" date="2025-08" db="UniProtKB">
        <authorList>
            <consortium name="Ensembl"/>
        </authorList>
    </citation>
    <scope>IDENTIFICATION</scope>
</reference>
<sequence>MEHLSETCQGKENCEMVNNLNDTKAPPAKMARLEQNGSPLGMSRLGSTGAKLSGVHFKPPGHHLKACHKRGEFALSYHCTLKNKGSKRGFSLWCNRKNIICSPENLSMNSF</sequence>
<keyword evidence="2" id="KW-1185">Reference proteome</keyword>
<dbReference type="Ensembl" id="ENSSGRT00000006686.1">
    <property type="protein sequence ID" value="ENSSGRP00000006167.1"/>
    <property type="gene ID" value="ENSSGRG00000004120.1"/>
</dbReference>
<dbReference type="AlphaFoldDB" id="A0A672KAH7"/>
<evidence type="ECO:0000313" key="2">
    <source>
        <dbReference type="Proteomes" id="UP000472262"/>
    </source>
</evidence>
<protein>
    <submittedName>
        <fullName evidence="1">Uncharacterized protein</fullName>
    </submittedName>
</protein>
<proteinExistence type="predicted"/>
<accession>A0A672KAH7</accession>
<reference evidence="1" key="2">
    <citation type="submission" date="2025-09" db="UniProtKB">
        <authorList>
            <consortium name="Ensembl"/>
        </authorList>
    </citation>
    <scope>IDENTIFICATION</scope>
</reference>
<name>A0A672KAH7_SINGR</name>
<evidence type="ECO:0000313" key="1">
    <source>
        <dbReference type="Ensembl" id="ENSSGRP00000006167.1"/>
    </source>
</evidence>
<dbReference type="Proteomes" id="UP000472262">
    <property type="component" value="Unassembled WGS sequence"/>
</dbReference>
<organism evidence="1 2">
    <name type="scientific">Sinocyclocheilus grahami</name>
    <name type="common">Dianchi golden-line fish</name>
    <name type="synonym">Barbus grahami</name>
    <dbReference type="NCBI Taxonomy" id="75366"/>
    <lineage>
        <taxon>Eukaryota</taxon>
        <taxon>Metazoa</taxon>
        <taxon>Chordata</taxon>
        <taxon>Craniata</taxon>
        <taxon>Vertebrata</taxon>
        <taxon>Euteleostomi</taxon>
        <taxon>Actinopterygii</taxon>
        <taxon>Neopterygii</taxon>
        <taxon>Teleostei</taxon>
        <taxon>Ostariophysi</taxon>
        <taxon>Cypriniformes</taxon>
        <taxon>Cyprinidae</taxon>
        <taxon>Cyprininae</taxon>
        <taxon>Sinocyclocheilus</taxon>
    </lineage>
</organism>
<dbReference type="InParanoid" id="A0A672KAH7"/>